<evidence type="ECO:0000313" key="5">
    <source>
        <dbReference type="EMBL" id="SNX84694.1"/>
    </source>
</evidence>
<feature type="compositionally biased region" description="Acidic residues" evidence="3">
    <location>
        <begin position="143"/>
        <end position="188"/>
    </location>
</feature>
<accession>A0AAJ4XLS1</accession>
<evidence type="ECO:0000256" key="3">
    <source>
        <dbReference type="SAM" id="MobiDB-lite"/>
    </source>
</evidence>
<feature type="compositionally biased region" description="Polar residues" evidence="3">
    <location>
        <begin position="219"/>
        <end position="229"/>
    </location>
</feature>
<dbReference type="PANTHER" id="PTHR10252">
    <property type="entry name" value="HISTONE-LIKE TRANSCRIPTION FACTOR CCAAT-RELATED"/>
    <property type="match status" value="1"/>
</dbReference>
<sequence>MSVSPDTSNSPALCIAQPKSTSCNSKSTGAKPSTLFPIARISRIIKADADVDICSKEATLLISIATEIFIRRFTDQAYTNAKQDQRKHVFYKDLSRAVQQSEWLEFLKQVVPNSISLSTALEKRADRFQLKERETEMILEGNMVDEDDQEQDQDQDQEQEQEQEQEEEEEEDQDEEQGDQVANDEEEAIDKSNKPAVKPKHVASHDRDHHDNDMDQDTALPSSLTKNDG</sequence>
<comment type="subcellular location">
    <subcellularLocation>
        <location evidence="1">Nucleus</location>
    </subcellularLocation>
</comment>
<evidence type="ECO:0000259" key="4">
    <source>
        <dbReference type="Pfam" id="PF00808"/>
    </source>
</evidence>
<protein>
    <recommendedName>
        <fullName evidence="4">Transcription factor CBF/NF-Y/archaeal histone domain-containing protein</fullName>
    </recommendedName>
</protein>
<evidence type="ECO:0000313" key="6">
    <source>
        <dbReference type="Proteomes" id="UP001294444"/>
    </source>
</evidence>
<dbReference type="GO" id="GO:0008623">
    <property type="term" value="C:CHRAC"/>
    <property type="evidence" value="ECO:0007669"/>
    <property type="project" value="TreeGrafter"/>
</dbReference>
<dbReference type="InterPro" id="IPR003958">
    <property type="entry name" value="CBFA_NFYB_domain"/>
</dbReference>
<feature type="compositionally biased region" description="Basic and acidic residues" evidence="3">
    <location>
        <begin position="203"/>
        <end position="213"/>
    </location>
</feature>
<comment type="caution">
    <text evidence="5">The sequence shown here is derived from an EMBL/GenBank/DDBJ whole genome shotgun (WGS) entry which is preliminary data.</text>
</comment>
<gene>
    <name evidence="5" type="ORF">MEPE_03403</name>
</gene>
<dbReference type="Proteomes" id="UP001294444">
    <property type="component" value="Unassembled WGS sequence"/>
</dbReference>
<keyword evidence="6" id="KW-1185">Reference proteome</keyword>
<dbReference type="Gene3D" id="1.10.20.10">
    <property type="entry name" value="Histone, subunit A"/>
    <property type="match status" value="1"/>
</dbReference>
<evidence type="ECO:0000256" key="2">
    <source>
        <dbReference type="ARBA" id="ARBA00023242"/>
    </source>
</evidence>
<proteinExistence type="predicted"/>
<dbReference type="GO" id="GO:0046982">
    <property type="term" value="F:protein heterodimerization activity"/>
    <property type="evidence" value="ECO:0007669"/>
    <property type="project" value="InterPro"/>
</dbReference>
<organism evidence="5 6">
    <name type="scientific">Melanopsichium pennsylvanicum</name>
    <dbReference type="NCBI Taxonomy" id="63383"/>
    <lineage>
        <taxon>Eukaryota</taxon>
        <taxon>Fungi</taxon>
        <taxon>Dikarya</taxon>
        <taxon>Basidiomycota</taxon>
        <taxon>Ustilaginomycotina</taxon>
        <taxon>Ustilaginomycetes</taxon>
        <taxon>Ustilaginales</taxon>
        <taxon>Ustilaginaceae</taxon>
        <taxon>Melanopsichium</taxon>
    </lineage>
</organism>
<dbReference type="CDD" id="cd23645">
    <property type="entry name" value="HFD_Dpb3-like"/>
    <property type="match status" value="1"/>
</dbReference>
<dbReference type="InterPro" id="IPR050568">
    <property type="entry name" value="Transcr_DNA_Rep_Reg"/>
</dbReference>
<keyword evidence="2" id="KW-0539">Nucleus</keyword>
<dbReference type="GO" id="GO:0006261">
    <property type="term" value="P:DNA-templated DNA replication"/>
    <property type="evidence" value="ECO:0007669"/>
    <property type="project" value="TreeGrafter"/>
</dbReference>
<dbReference type="SUPFAM" id="SSF47113">
    <property type="entry name" value="Histone-fold"/>
    <property type="match status" value="1"/>
</dbReference>
<dbReference type="Pfam" id="PF00808">
    <property type="entry name" value="CBFD_NFYB_HMF"/>
    <property type="match status" value="1"/>
</dbReference>
<feature type="domain" description="Transcription factor CBF/NF-Y/archaeal histone" evidence="4">
    <location>
        <begin position="35"/>
        <end position="98"/>
    </location>
</feature>
<reference evidence="5" key="1">
    <citation type="submission" date="2023-10" db="EMBL/GenBank/DDBJ databases">
        <authorList>
            <person name="Guldener U."/>
        </authorList>
    </citation>
    <scope>NUCLEOTIDE SEQUENCE</scope>
    <source>
        <strain evidence="5">Mp4</strain>
    </source>
</reference>
<dbReference type="PANTHER" id="PTHR10252:SF54">
    <property type="entry name" value="CHROMATIN ACCESSIBILITY COMPLEX PROTEIN 1"/>
    <property type="match status" value="1"/>
</dbReference>
<feature type="region of interest" description="Disordered" evidence="3">
    <location>
        <begin position="132"/>
        <end position="229"/>
    </location>
</feature>
<dbReference type="InterPro" id="IPR009072">
    <property type="entry name" value="Histone-fold"/>
</dbReference>
<dbReference type="EMBL" id="OAPG01000007">
    <property type="protein sequence ID" value="SNX84694.1"/>
    <property type="molecule type" value="Genomic_DNA"/>
</dbReference>
<dbReference type="AlphaFoldDB" id="A0AAJ4XLS1"/>
<evidence type="ECO:0000256" key="1">
    <source>
        <dbReference type="ARBA" id="ARBA00004123"/>
    </source>
</evidence>
<name>A0AAJ4XLS1_9BASI</name>